<comment type="caution">
    <text evidence="2">The sequence shown here is derived from an EMBL/GenBank/DDBJ whole genome shotgun (WGS) entry which is preliminary data.</text>
</comment>
<dbReference type="Gene3D" id="2.40.128.270">
    <property type="match status" value="2"/>
</dbReference>
<dbReference type="InterPro" id="IPR038670">
    <property type="entry name" value="HslJ-like_sf"/>
</dbReference>
<name>A0A5J4PSD9_9ZZZZ</name>
<dbReference type="EMBL" id="SNRY01007047">
    <property type="protein sequence ID" value="KAA6311213.1"/>
    <property type="molecule type" value="Genomic_DNA"/>
</dbReference>
<evidence type="ECO:0000313" key="2">
    <source>
        <dbReference type="EMBL" id="KAA6311213.1"/>
    </source>
</evidence>
<evidence type="ECO:0000259" key="1">
    <source>
        <dbReference type="Pfam" id="PF03724"/>
    </source>
</evidence>
<organism evidence="2">
    <name type="scientific">termite gut metagenome</name>
    <dbReference type="NCBI Taxonomy" id="433724"/>
    <lineage>
        <taxon>unclassified sequences</taxon>
        <taxon>metagenomes</taxon>
        <taxon>organismal metagenomes</taxon>
    </lineage>
</organism>
<feature type="non-terminal residue" evidence="2">
    <location>
        <position position="1"/>
    </location>
</feature>
<dbReference type="Pfam" id="PF03724">
    <property type="entry name" value="META"/>
    <property type="match status" value="2"/>
</dbReference>
<dbReference type="InterPro" id="IPR005184">
    <property type="entry name" value="DUF306_Meta_HslJ"/>
</dbReference>
<feature type="domain" description="DUF306" evidence="1">
    <location>
        <begin position="135"/>
        <end position="241"/>
    </location>
</feature>
<gene>
    <name evidence="2" type="ORF">EZS27_037616</name>
</gene>
<dbReference type="PANTHER" id="PTHR35535:SF1">
    <property type="entry name" value="HEAT SHOCK PROTEIN HSLJ"/>
    <property type="match status" value="1"/>
</dbReference>
<dbReference type="AlphaFoldDB" id="A0A5J4PSD9"/>
<protein>
    <recommendedName>
        <fullName evidence="1">DUF306 domain-containing protein</fullName>
    </recommendedName>
</protein>
<reference evidence="2" key="1">
    <citation type="submission" date="2019-03" db="EMBL/GenBank/DDBJ databases">
        <title>Single cell metagenomics reveals metabolic interactions within the superorganism composed of flagellate Streblomastix strix and complex community of Bacteroidetes bacteria on its surface.</title>
        <authorList>
            <person name="Treitli S.C."/>
            <person name="Kolisko M."/>
            <person name="Husnik F."/>
            <person name="Keeling P."/>
            <person name="Hampl V."/>
        </authorList>
    </citation>
    <scope>NUCLEOTIDE SEQUENCE</scope>
    <source>
        <strain evidence="2">STM</strain>
    </source>
</reference>
<accession>A0A5J4PSD9</accession>
<dbReference type="PANTHER" id="PTHR35535">
    <property type="entry name" value="HEAT SHOCK PROTEIN HSLJ"/>
    <property type="match status" value="1"/>
</dbReference>
<feature type="domain" description="DUF306" evidence="1">
    <location>
        <begin position="15"/>
        <end position="115"/>
    </location>
</feature>
<sequence>SSCRSAQPTSGEALDGLWYITEISGSTVVPPAKQALPVIGFDAKTGKIFGNSGCNRIMGSYDVNSKDGIIKQEARTRMSCADMKTEENILNALKRIKTYRPLNNNQIALCGEKKQRPLIILQRKASDINTPSSLDGDWRIVAVTSAIIPAEKKSKLLVSFNTTKKSIHANAGCNEINAILSTDENDAYAISFSKIAATMKACPDMTLERQVITALHETQSYNVSGKGDVVLYNKDGKLTMVLTKK</sequence>
<dbReference type="InterPro" id="IPR053147">
    <property type="entry name" value="Hsp_HslJ-like"/>
</dbReference>
<proteinExistence type="predicted"/>